<proteinExistence type="predicted"/>
<protein>
    <submittedName>
        <fullName evidence="1">Uncharacterized protein</fullName>
    </submittedName>
</protein>
<reference evidence="1" key="1">
    <citation type="submission" date="2018-02" db="EMBL/GenBank/DDBJ databases">
        <title>Rhizophora mucronata_Transcriptome.</title>
        <authorList>
            <person name="Meera S.P."/>
            <person name="Sreeshan A."/>
            <person name="Augustine A."/>
        </authorList>
    </citation>
    <scope>NUCLEOTIDE SEQUENCE</scope>
    <source>
        <tissue evidence="1">Leaf</tissue>
    </source>
</reference>
<evidence type="ECO:0000313" key="1">
    <source>
        <dbReference type="EMBL" id="MBW87330.1"/>
    </source>
</evidence>
<name>A0A2P2J1M2_RHIMU</name>
<sequence>MMLVYYLYVQEIVIKYLIFLKQSLLNLCLKEKIKIIIFAPPTRALFRKKSLYSPSAYLSRFPCHQS</sequence>
<dbReference type="AlphaFoldDB" id="A0A2P2J1M2"/>
<organism evidence="1">
    <name type="scientific">Rhizophora mucronata</name>
    <name type="common">Asiatic mangrove</name>
    <dbReference type="NCBI Taxonomy" id="61149"/>
    <lineage>
        <taxon>Eukaryota</taxon>
        <taxon>Viridiplantae</taxon>
        <taxon>Streptophyta</taxon>
        <taxon>Embryophyta</taxon>
        <taxon>Tracheophyta</taxon>
        <taxon>Spermatophyta</taxon>
        <taxon>Magnoliopsida</taxon>
        <taxon>eudicotyledons</taxon>
        <taxon>Gunneridae</taxon>
        <taxon>Pentapetalae</taxon>
        <taxon>rosids</taxon>
        <taxon>fabids</taxon>
        <taxon>Malpighiales</taxon>
        <taxon>Rhizophoraceae</taxon>
        <taxon>Rhizophora</taxon>
    </lineage>
</organism>
<accession>A0A2P2J1M2</accession>
<dbReference type="EMBL" id="GGEC01006847">
    <property type="protein sequence ID" value="MBW87330.1"/>
    <property type="molecule type" value="Transcribed_RNA"/>
</dbReference>